<proteinExistence type="predicted"/>
<accession>A0ABM1Y3S4</accession>
<evidence type="ECO:0000256" key="2">
    <source>
        <dbReference type="SAM" id="MobiDB-lite"/>
    </source>
</evidence>
<keyword evidence="1" id="KW-0863">Zinc-finger</keyword>
<keyword evidence="1" id="KW-0479">Metal-binding</keyword>
<evidence type="ECO:0000313" key="5">
    <source>
        <dbReference type="Proteomes" id="UP000069940"/>
    </source>
</evidence>
<organism evidence="4 5">
    <name type="scientific">Aedes albopictus</name>
    <name type="common">Asian tiger mosquito</name>
    <name type="synonym">Stegomyia albopicta</name>
    <dbReference type="NCBI Taxonomy" id="7160"/>
    <lineage>
        <taxon>Eukaryota</taxon>
        <taxon>Metazoa</taxon>
        <taxon>Ecdysozoa</taxon>
        <taxon>Arthropoda</taxon>
        <taxon>Hexapoda</taxon>
        <taxon>Insecta</taxon>
        <taxon>Pterygota</taxon>
        <taxon>Neoptera</taxon>
        <taxon>Endopterygota</taxon>
        <taxon>Diptera</taxon>
        <taxon>Nematocera</taxon>
        <taxon>Culicoidea</taxon>
        <taxon>Culicidae</taxon>
        <taxon>Culicinae</taxon>
        <taxon>Aedini</taxon>
        <taxon>Aedes</taxon>
        <taxon>Stegomyia</taxon>
    </lineage>
</organism>
<dbReference type="Gene3D" id="4.10.60.10">
    <property type="entry name" value="Zinc finger, CCHC-type"/>
    <property type="match status" value="1"/>
</dbReference>
<dbReference type="RefSeq" id="XP_062714937.1">
    <property type="nucleotide sequence ID" value="XM_062858953.1"/>
</dbReference>
<dbReference type="Proteomes" id="UP000069940">
    <property type="component" value="Unassembled WGS sequence"/>
</dbReference>
<feature type="region of interest" description="Disordered" evidence="2">
    <location>
        <begin position="316"/>
        <end position="346"/>
    </location>
</feature>
<keyword evidence="5" id="KW-1185">Reference proteome</keyword>
<dbReference type="PANTHER" id="PTHR33198">
    <property type="entry name" value="ANK_REP_REGION DOMAIN-CONTAINING PROTEIN-RELATED"/>
    <property type="match status" value="1"/>
</dbReference>
<sequence>MASMELRLPNPLDCANLATEWPKWKQTFLIYMIANKRDGDSEQSKIATFLWLIGQRGVEIFNTLFPNDGSFNGMFGAGGAQIAAAAGGVVGAVAGGVGATVGGSAAVASGVGAAVVGGGAGVPAGGGRTLADVIKAFDDYCLPRRNVTMEAFKFNMIVQKEKQSFGNFETELRTQLQYCEFECTNCHTSYADRLLRDRIIVGVQDKKLQLKLLDGKDDPLGNVIETCKVFEAAAANKQLLDRKCGNAEIKSVVEQTQDTGDNAELQEVAAVKRTCYNCGQAFNGQHFRHCPAINIRCNKCGKIGHFQKFCKAGGGADTSKGRLQRTDDKKKTAVKTVRSIDWRDSE</sequence>
<reference evidence="5" key="1">
    <citation type="journal article" date="2015" name="Proc. Natl. Acad. Sci. U.S.A.">
        <title>Genome sequence of the Asian Tiger mosquito, Aedes albopictus, reveals insights into its biology, genetics, and evolution.</title>
        <authorList>
            <person name="Chen X.G."/>
            <person name="Jiang X."/>
            <person name="Gu J."/>
            <person name="Xu M."/>
            <person name="Wu Y."/>
            <person name="Deng Y."/>
            <person name="Zhang C."/>
            <person name="Bonizzoni M."/>
            <person name="Dermauw W."/>
            <person name="Vontas J."/>
            <person name="Armbruster P."/>
            <person name="Huang X."/>
            <person name="Yang Y."/>
            <person name="Zhang H."/>
            <person name="He W."/>
            <person name="Peng H."/>
            <person name="Liu Y."/>
            <person name="Wu K."/>
            <person name="Chen J."/>
            <person name="Lirakis M."/>
            <person name="Topalis P."/>
            <person name="Van Leeuwen T."/>
            <person name="Hall A.B."/>
            <person name="Jiang X."/>
            <person name="Thorpe C."/>
            <person name="Mueller R.L."/>
            <person name="Sun C."/>
            <person name="Waterhouse R.M."/>
            <person name="Yan G."/>
            <person name="Tu Z.J."/>
            <person name="Fang X."/>
            <person name="James A.A."/>
        </authorList>
    </citation>
    <scope>NUCLEOTIDE SEQUENCE [LARGE SCALE GENOMIC DNA]</scope>
    <source>
        <strain evidence="5">Foshan</strain>
    </source>
</reference>
<keyword evidence="1" id="KW-0862">Zinc</keyword>
<feature type="domain" description="CCHC-type" evidence="3">
    <location>
        <begin position="296"/>
        <end position="311"/>
    </location>
</feature>
<name>A0ABM1Y3S4_AEDAL</name>
<evidence type="ECO:0000259" key="3">
    <source>
        <dbReference type="PROSITE" id="PS50158"/>
    </source>
</evidence>
<dbReference type="EnsemblMetazoa" id="AALFPA23_005414.R6916">
    <property type="protein sequence ID" value="AALFPA23_005414.P6916"/>
    <property type="gene ID" value="AALFPA23_005414"/>
</dbReference>
<dbReference type="InterPro" id="IPR001878">
    <property type="entry name" value="Znf_CCHC"/>
</dbReference>
<evidence type="ECO:0000313" key="4">
    <source>
        <dbReference type="EnsemblMetazoa" id="AALFPA23_005414.P6916"/>
    </source>
</evidence>
<protein>
    <recommendedName>
        <fullName evidence="3">CCHC-type domain-containing protein</fullName>
    </recommendedName>
</protein>
<reference evidence="4" key="2">
    <citation type="submission" date="2025-05" db="UniProtKB">
        <authorList>
            <consortium name="EnsemblMetazoa"/>
        </authorList>
    </citation>
    <scope>IDENTIFICATION</scope>
    <source>
        <strain evidence="4">Foshan</strain>
    </source>
</reference>
<dbReference type="PROSITE" id="PS50158">
    <property type="entry name" value="ZF_CCHC"/>
    <property type="match status" value="1"/>
</dbReference>
<dbReference type="GeneID" id="134291332"/>
<evidence type="ECO:0000256" key="1">
    <source>
        <dbReference type="PROSITE-ProRule" id="PRU00047"/>
    </source>
</evidence>